<dbReference type="GO" id="GO:0051536">
    <property type="term" value="F:iron-sulfur cluster binding"/>
    <property type="evidence" value="ECO:0007669"/>
    <property type="project" value="UniProtKB-KW"/>
</dbReference>
<evidence type="ECO:0000313" key="5">
    <source>
        <dbReference type="EMBL" id="SFG72683.1"/>
    </source>
</evidence>
<dbReference type="InterPro" id="IPR017900">
    <property type="entry name" value="4Fe4S_Fe_S_CS"/>
</dbReference>
<dbReference type="PROSITE" id="PS51379">
    <property type="entry name" value="4FE4S_FER_2"/>
    <property type="match status" value="1"/>
</dbReference>
<dbReference type="InterPro" id="IPR017896">
    <property type="entry name" value="4Fe4S_Fe-S-bd"/>
</dbReference>
<dbReference type="SUPFAM" id="SSF54862">
    <property type="entry name" value="4Fe-4S ferredoxins"/>
    <property type="match status" value="1"/>
</dbReference>
<protein>
    <submittedName>
        <fullName evidence="5">4Fe-4S binding domain-containing protein</fullName>
    </submittedName>
</protein>
<evidence type="ECO:0000256" key="2">
    <source>
        <dbReference type="ARBA" id="ARBA00023004"/>
    </source>
</evidence>
<sequence length="164" mass="18012">MLAQNGIPTAEDLARVRPTAARLAQGPVAVTECFQNIPCDPCYHSCKRQAIKPFADINDRPQVDHDQCNGCGMCLMRCPGLAIFVIDQTYSETEALVKLPYEFLPLPAAGEVVDAVNRAGKVMGEARVEKVQSGAKLDGTSVVWLSVPKDLSMEVRHFKIREVR</sequence>
<dbReference type="Proteomes" id="UP000199337">
    <property type="component" value="Unassembled WGS sequence"/>
</dbReference>
<dbReference type="OrthoDB" id="9801699at2"/>
<dbReference type="GO" id="GO:0046872">
    <property type="term" value="F:metal ion binding"/>
    <property type="evidence" value="ECO:0007669"/>
    <property type="project" value="UniProtKB-KW"/>
</dbReference>
<dbReference type="RefSeq" id="WP_092471724.1">
    <property type="nucleotide sequence ID" value="NZ_FOOX01000008.1"/>
</dbReference>
<gene>
    <name evidence="5" type="ORF">SAMN05660649_02528</name>
</gene>
<dbReference type="PROSITE" id="PS00198">
    <property type="entry name" value="4FE4S_FER_1"/>
    <property type="match status" value="1"/>
</dbReference>
<dbReference type="Pfam" id="PF00037">
    <property type="entry name" value="Fer4"/>
    <property type="match status" value="1"/>
</dbReference>
<keyword evidence="6" id="KW-1185">Reference proteome</keyword>
<evidence type="ECO:0000313" key="6">
    <source>
        <dbReference type="Proteomes" id="UP000199337"/>
    </source>
</evidence>
<organism evidence="5 6">
    <name type="scientific">Desulfotruncus arcticus DSM 17038</name>
    <dbReference type="NCBI Taxonomy" id="1121424"/>
    <lineage>
        <taxon>Bacteria</taxon>
        <taxon>Bacillati</taxon>
        <taxon>Bacillota</taxon>
        <taxon>Clostridia</taxon>
        <taxon>Eubacteriales</taxon>
        <taxon>Desulfallaceae</taxon>
        <taxon>Desulfotruncus</taxon>
    </lineage>
</organism>
<proteinExistence type="predicted"/>
<keyword evidence="3" id="KW-0411">Iron-sulfur</keyword>
<name>A0A1I2U6P0_9FIRM</name>
<dbReference type="STRING" id="341036.SAMN05660649_02528"/>
<keyword evidence="1" id="KW-0479">Metal-binding</keyword>
<accession>A0A1I2U6P0</accession>
<dbReference type="AlphaFoldDB" id="A0A1I2U6P0"/>
<evidence type="ECO:0000256" key="1">
    <source>
        <dbReference type="ARBA" id="ARBA00022723"/>
    </source>
</evidence>
<reference evidence="6" key="1">
    <citation type="submission" date="2016-10" db="EMBL/GenBank/DDBJ databases">
        <authorList>
            <person name="Varghese N."/>
            <person name="Submissions S."/>
        </authorList>
    </citation>
    <scope>NUCLEOTIDE SEQUENCE [LARGE SCALE GENOMIC DNA]</scope>
    <source>
        <strain evidence="6">DSM 17038</strain>
    </source>
</reference>
<evidence type="ECO:0000256" key="3">
    <source>
        <dbReference type="ARBA" id="ARBA00023014"/>
    </source>
</evidence>
<evidence type="ECO:0000259" key="4">
    <source>
        <dbReference type="PROSITE" id="PS51379"/>
    </source>
</evidence>
<feature type="domain" description="4Fe-4S ferredoxin-type" evidence="4">
    <location>
        <begin position="59"/>
        <end position="88"/>
    </location>
</feature>
<keyword evidence="2" id="KW-0408">Iron</keyword>
<dbReference type="Gene3D" id="3.30.70.20">
    <property type="match status" value="1"/>
</dbReference>
<dbReference type="EMBL" id="FOOX01000008">
    <property type="protein sequence ID" value="SFG72683.1"/>
    <property type="molecule type" value="Genomic_DNA"/>
</dbReference>